<dbReference type="Proteomes" id="UP000035682">
    <property type="component" value="Unplaced"/>
</dbReference>
<reference evidence="8 9" key="1">
    <citation type="submission" date="2014-09" db="EMBL/GenBank/DDBJ databases">
        <authorList>
            <person name="Martin A.A."/>
        </authorList>
    </citation>
    <scope>NUCLEOTIDE SEQUENCE</scope>
    <source>
        <strain evidence="9">ED321</strain>
        <strain evidence="8">ED321 Heterogonic</strain>
    </source>
</reference>
<evidence type="ECO:0000256" key="7">
    <source>
        <dbReference type="SAM" id="SignalP"/>
    </source>
</evidence>
<dbReference type="InterPro" id="IPR002544">
    <property type="entry name" value="FMRFamid-related_peptide-like"/>
</dbReference>
<evidence type="ECO:0000313" key="11">
    <source>
        <dbReference type="WormBase" id="SRAE_1000039800"/>
    </source>
</evidence>
<dbReference type="EMBL" id="LN609528">
    <property type="protein sequence ID" value="CEF62124.1"/>
    <property type="molecule type" value="Genomic_DNA"/>
</dbReference>
<accession>A0A090L3S3</accession>
<dbReference type="GO" id="GO:0008340">
    <property type="term" value="P:determination of adult lifespan"/>
    <property type="evidence" value="ECO:0007669"/>
    <property type="project" value="EnsemblMetazoa"/>
</dbReference>
<proteinExistence type="inferred from homology"/>
<keyword evidence="4" id="KW-0165">Cleavage on pair of basic residues</keyword>
<feature type="chain" id="PRO_5015030447" evidence="7">
    <location>
        <begin position="21"/>
        <end position="155"/>
    </location>
</feature>
<sequence length="155" mass="18095">MKYYLLITFLSISYLLNIEGNDEVNDSLSLETNKQLYICDVIPDHYLCSSDETISTPIKRKSAYMRFGRSDPDVVEKRKSAYMRFGKRSTGNDEIRDETFIPENGIEKRKSAYMRFGKRKSAYMRFGKRGMELENSADAFSPLEKRKSAYMRFGK</sequence>
<dbReference type="AlphaFoldDB" id="A0A090L3S3"/>
<name>A0A090L3S3_STRRB</name>
<protein>
    <submittedName>
        <fullName evidence="8 10">FMRFamide-related peptide-like family-containing protein</fullName>
    </submittedName>
</protein>
<organism evidence="8">
    <name type="scientific">Strongyloides ratti</name>
    <name type="common">Parasitic roundworm</name>
    <dbReference type="NCBI Taxonomy" id="34506"/>
    <lineage>
        <taxon>Eukaryota</taxon>
        <taxon>Metazoa</taxon>
        <taxon>Ecdysozoa</taxon>
        <taxon>Nematoda</taxon>
        <taxon>Chromadorea</taxon>
        <taxon>Rhabditida</taxon>
        <taxon>Tylenchina</taxon>
        <taxon>Panagrolaimomorpha</taxon>
        <taxon>Strongyloidoidea</taxon>
        <taxon>Strongyloididae</taxon>
        <taxon>Strongyloides</taxon>
    </lineage>
</organism>
<dbReference type="GO" id="GO:0030718">
    <property type="term" value="P:germ-line stem cell population maintenance"/>
    <property type="evidence" value="ECO:0007669"/>
    <property type="project" value="EnsemblMetazoa"/>
</dbReference>
<evidence type="ECO:0000256" key="3">
    <source>
        <dbReference type="ARBA" id="ARBA00022525"/>
    </source>
</evidence>
<keyword evidence="7" id="KW-0732">Signal</keyword>
<dbReference type="InterPro" id="IPR051041">
    <property type="entry name" value="FMRFamide-related_np"/>
</dbReference>
<evidence type="ECO:0000256" key="2">
    <source>
        <dbReference type="ARBA" id="ARBA00006356"/>
    </source>
</evidence>
<dbReference type="GO" id="GO:0005576">
    <property type="term" value="C:extracellular region"/>
    <property type="evidence" value="ECO:0007669"/>
    <property type="project" value="UniProtKB-SubCell"/>
</dbReference>
<dbReference type="GO" id="GO:0007218">
    <property type="term" value="P:neuropeptide signaling pathway"/>
    <property type="evidence" value="ECO:0007669"/>
    <property type="project" value="UniProtKB-KW"/>
</dbReference>
<evidence type="ECO:0000313" key="8">
    <source>
        <dbReference type="EMBL" id="CEF62124.1"/>
    </source>
</evidence>
<dbReference type="PANTHER" id="PTHR20986">
    <property type="entry name" value="FMRFAMIDE-RELATED PEPTIDES"/>
    <property type="match status" value="1"/>
</dbReference>
<keyword evidence="5" id="KW-0027">Amidation</keyword>
<evidence type="ECO:0000256" key="6">
    <source>
        <dbReference type="ARBA" id="ARBA00023320"/>
    </source>
</evidence>
<feature type="signal peptide" evidence="7">
    <location>
        <begin position="1"/>
        <end position="20"/>
    </location>
</feature>
<evidence type="ECO:0000313" key="9">
    <source>
        <dbReference type="Proteomes" id="UP000035682"/>
    </source>
</evidence>
<dbReference type="PANTHER" id="PTHR20986:SF14">
    <property type="entry name" value="FMRFAMIDE-LIKE NEUROPEPTIDES 6"/>
    <property type="match status" value="1"/>
</dbReference>
<dbReference type="GO" id="GO:0009408">
    <property type="term" value="P:response to heat"/>
    <property type="evidence" value="ECO:0007669"/>
    <property type="project" value="EnsemblMetazoa"/>
</dbReference>
<evidence type="ECO:0000256" key="5">
    <source>
        <dbReference type="ARBA" id="ARBA00022815"/>
    </source>
</evidence>
<keyword evidence="9" id="KW-1185">Reference proteome</keyword>
<comment type="subcellular location">
    <subcellularLocation>
        <location evidence="1">Secreted</location>
    </subcellularLocation>
</comment>
<evidence type="ECO:0000256" key="4">
    <source>
        <dbReference type="ARBA" id="ARBA00022685"/>
    </source>
</evidence>
<dbReference type="Pfam" id="PF01581">
    <property type="entry name" value="FARP"/>
    <property type="match status" value="4"/>
</dbReference>
<evidence type="ECO:0000313" key="10">
    <source>
        <dbReference type="WBParaSite" id="SRAE_1000039800.1"/>
    </source>
</evidence>
<reference evidence="10" key="2">
    <citation type="submission" date="2020-12" db="UniProtKB">
        <authorList>
            <consortium name="WormBaseParasite"/>
        </authorList>
    </citation>
    <scope>IDENTIFICATION</scope>
</reference>
<dbReference type="WBParaSite" id="SRAE_1000039800.1">
    <property type="protein sequence ID" value="SRAE_1000039800.1"/>
    <property type="gene ID" value="WBGene00256994"/>
</dbReference>
<dbReference type="OrthoDB" id="5813613at2759"/>
<evidence type="ECO:0000256" key="1">
    <source>
        <dbReference type="ARBA" id="ARBA00004613"/>
    </source>
</evidence>
<keyword evidence="6" id="KW-0527">Neuropeptide</keyword>
<comment type="similarity">
    <text evidence="2">Belongs to the FARP (FMRFamide related peptide) family.</text>
</comment>
<dbReference type="GeneID" id="36374489"/>
<gene>
    <name evidence="8 10 11" type="ORF">SRAE_1000039800</name>
</gene>
<dbReference type="RefSeq" id="XP_024501326.1">
    <property type="nucleotide sequence ID" value="XM_024647226.1"/>
</dbReference>
<keyword evidence="3" id="KW-0964">Secreted</keyword>
<dbReference type="STRING" id="34506.A0A090L3S3"/>
<dbReference type="CTD" id="36374489"/>
<dbReference type="WormBase" id="SRAE_1000039800">
    <property type="protein sequence ID" value="SRP00369"/>
    <property type="gene ID" value="WBGene00256994"/>
</dbReference>